<organism evidence="1 2">
    <name type="scientific">Tistrella mobilis (strain KA081020-065)</name>
    <dbReference type="NCBI Taxonomy" id="1110502"/>
    <lineage>
        <taxon>Bacteria</taxon>
        <taxon>Pseudomonadati</taxon>
        <taxon>Pseudomonadota</taxon>
        <taxon>Alphaproteobacteria</taxon>
        <taxon>Geminicoccales</taxon>
        <taxon>Geminicoccaceae</taxon>
        <taxon>Tistrella</taxon>
    </lineage>
</organism>
<dbReference type="PATRIC" id="fig|1110502.3.peg.5619"/>
<dbReference type="EMBL" id="CP003239">
    <property type="protein sequence ID" value="AFK57353.1"/>
    <property type="molecule type" value="Genomic_DNA"/>
</dbReference>
<gene>
    <name evidence="1" type="ordered locus">TMO_c0743</name>
</gene>
<protein>
    <recommendedName>
        <fullName evidence="3">Nucleotidyl transferase AbiEii/AbiGii toxin family protein</fullName>
    </recommendedName>
</protein>
<keyword evidence="2" id="KW-1185">Reference proteome</keyword>
<dbReference type="InterPro" id="IPR014942">
    <property type="entry name" value="AbiEii"/>
</dbReference>
<evidence type="ECO:0000313" key="1">
    <source>
        <dbReference type="EMBL" id="AFK57353.1"/>
    </source>
</evidence>
<evidence type="ECO:0008006" key="3">
    <source>
        <dbReference type="Google" id="ProtNLM"/>
    </source>
</evidence>
<dbReference type="KEGG" id="tmo:TMO_c0743"/>
<name>I3TX65_TISMK</name>
<dbReference type="AlphaFoldDB" id="I3TX65"/>
<dbReference type="HOGENOM" id="CLU_071784_1_0_5"/>
<dbReference type="Proteomes" id="UP000005258">
    <property type="component" value="Plasmid pTM3"/>
</dbReference>
<proteinExistence type="predicted"/>
<dbReference type="Pfam" id="PF08843">
    <property type="entry name" value="AbiEii"/>
    <property type="match status" value="1"/>
</dbReference>
<dbReference type="RefSeq" id="WP_014748342.1">
    <property type="nucleotide sequence ID" value="NC_017958.1"/>
</dbReference>
<sequence length="233" mass="25204">MTGYRRPEHQAVAVLLDRLDAAVLDAGACRFGGGTAIVLALGEYRVSADVDFLCASTEGYRFLHQRIFDGGFGSLFRAPVTLPRGHRADQYGLRALIEIDGRPVKFEIVREARIDLDPPDARLCGCPVLTTADQYAEKLLANADREADKAVAWWDAIDLGMLIQHLGPVPDAAVTKAVGAYGPSVLAALSRVHETLDLPDNRRHACDRLGMTGEDLDRAVDALGADIRRLTGG</sequence>
<geneLocation type="plasmid" evidence="1 2">
    <name>pTM3</name>
</geneLocation>
<keyword evidence="1" id="KW-0614">Plasmid</keyword>
<reference evidence="1 2" key="1">
    <citation type="journal article" date="2012" name="J. Am. Chem. Soc.">
        <title>Bacterial biosynthesis and maturation of the didemnin anti-cancer agents.</title>
        <authorList>
            <person name="Xu Y."/>
            <person name="Kersten R.D."/>
            <person name="Nam S.J."/>
            <person name="Lu L."/>
            <person name="Al-Suwailem A.M."/>
            <person name="Zheng H."/>
            <person name="Fenical W."/>
            <person name="Dorrestein P.C."/>
            <person name="Moore B.S."/>
            <person name="Qian P.Y."/>
        </authorList>
    </citation>
    <scope>NUCLEOTIDE SEQUENCE [LARGE SCALE GENOMIC DNA]</scope>
    <source>
        <strain evidence="1 2">KA081020-065</strain>
    </source>
</reference>
<evidence type="ECO:0000313" key="2">
    <source>
        <dbReference type="Proteomes" id="UP000005258"/>
    </source>
</evidence>
<accession>I3TX65</accession>